<evidence type="ECO:0000313" key="1">
    <source>
        <dbReference type="EMBL" id="KAJ7664823.1"/>
    </source>
</evidence>
<comment type="caution">
    <text evidence="1">The sequence shown here is derived from an EMBL/GenBank/DDBJ whole genome shotgun (WGS) entry which is preliminary data.</text>
</comment>
<evidence type="ECO:0000313" key="2">
    <source>
        <dbReference type="Proteomes" id="UP001221757"/>
    </source>
</evidence>
<accession>A0AAD7CYQ4</accession>
<dbReference type="Proteomes" id="UP001221757">
    <property type="component" value="Unassembled WGS sequence"/>
</dbReference>
<gene>
    <name evidence="1" type="ORF">B0H17DRAFT_1143581</name>
</gene>
<name>A0AAD7CYQ4_MYCRO</name>
<dbReference type="AlphaFoldDB" id="A0AAD7CYQ4"/>
<keyword evidence="2" id="KW-1185">Reference proteome</keyword>
<reference evidence="1" key="1">
    <citation type="submission" date="2023-03" db="EMBL/GenBank/DDBJ databases">
        <title>Massive genome expansion in bonnet fungi (Mycena s.s.) driven by repeated elements and novel gene families across ecological guilds.</title>
        <authorList>
            <consortium name="Lawrence Berkeley National Laboratory"/>
            <person name="Harder C.B."/>
            <person name="Miyauchi S."/>
            <person name="Viragh M."/>
            <person name="Kuo A."/>
            <person name="Thoen E."/>
            <person name="Andreopoulos B."/>
            <person name="Lu D."/>
            <person name="Skrede I."/>
            <person name="Drula E."/>
            <person name="Henrissat B."/>
            <person name="Morin E."/>
            <person name="Kohler A."/>
            <person name="Barry K."/>
            <person name="LaButti K."/>
            <person name="Morin E."/>
            <person name="Salamov A."/>
            <person name="Lipzen A."/>
            <person name="Mereny Z."/>
            <person name="Hegedus B."/>
            <person name="Baldrian P."/>
            <person name="Stursova M."/>
            <person name="Weitz H."/>
            <person name="Taylor A."/>
            <person name="Grigoriev I.V."/>
            <person name="Nagy L.G."/>
            <person name="Martin F."/>
            <person name="Kauserud H."/>
        </authorList>
    </citation>
    <scope>NUCLEOTIDE SEQUENCE</scope>
    <source>
        <strain evidence="1">CBHHK067</strain>
    </source>
</reference>
<proteinExistence type="predicted"/>
<dbReference type="EMBL" id="JARKIE010000220">
    <property type="protein sequence ID" value="KAJ7664823.1"/>
    <property type="molecule type" value="Genomic_DNA"/>
</dbReference>
<organism evidence="1 2">
    <name type="scientific">Mycena rosella</name>
    <name type="common">Pink bonnet</name>
    <name type="synonym">Agaricus rosellus</name>
    <dbReference type="NCBI Taxonomy" id="1033263"/>
    <lineage>
        <taxon>Eukaryota</taxon>
        <taxon>Fungi</taxon>
        <taxon>Dikarya</taxon>
        <taxon>Basidiomycota</taxon>
        <taxon>Agaricomycotina</taxon>
        <taxon>Agaricomycetes</taxon>
        <taxon>Agaricomycetidae</taxon>
        <taxon>Agaricales</taxon>
        <taxon>Marasmiineae</taxon>
        <taxon>Mycenaceae</taxon>
        <taxon>Mycena</taxon>
    </lineage>
</organism>
<protein>
    <submittedName>
        <fullName evidence="1">Uncharacterized protein</fullName>
    </submittedName>
</protein>
<sequence>MVIEEAAVPSNPLAHLDSALARLDIQEASKHNPHVDVKDAPLCEEEVVVQSAVPGASLQKGKPVDLMFELHPALWGLTTSHISYDLVCQYSHFLRRHDCSEAAASGFTDSFRGEAAWAATNPARMSRSMGCGSRQDSLNGGCFLWKPIKDGEEDVADDLPELVAAGDLD</sequence>